<evidence type="ECO:0000313" key="7">
    <source>
        <dbReference type="EMBL" id="QBM28112.1"/>
    </source>
</evidence>
<comment type="subcellular location">
    <subcellularLocation>
        <location evidence="1">Membrane</location>
    </subcellularLocation>
</comment>
<keyword evidence="8" id="KW-1185">Reference proteome</keyword>
<evidence type="ECO:0000259" key="6">
    <source>
        <dbReference type="Pfam" id="PF13664"/>
    </source>
</evidence>
<protein>
    <recommendedName>
        <fullName evidence="6">TMEM205-like domain-containing protein</fullName>
    </recommendedName>
</protein>
<dbReference type="AlphaFoldDB" id="A0A4P6WVZ8"/>
<evidence type="ECO:0000313" key="8">
    <source>
        <dbReference type="Proteomes" id="UP000293912"/>
    </source>
</evidence>
<evidence type="ECO:0000256" key="4">
    <source>
        <dbReference type="ARBA" id="ARBA00023136"/>
    </source>
</evidence>
<evidence type="ECO:0000256" key="2">
    <source>
        <dbReference type="ARBA" id="ARBA00022692"/>
    </source>
</evidence>
<dbReference type="Pfam" id="PF13664">
    <property type="entry name" value="DUF4149"/>
    <property type="match status" value="1"/>
</dbReference>
<keyword evidence="2 5" id="KW-0812">Transmembrane</keyword>
<feature type="transmembrane region" description="Helical" evidence="5">
    <location>
        <begin position="7"/>
        <end position="30"/>
    </location>
</feature>
<evidence type="ECO:0000256" key="5">
    <source>
        <dbReference type="SAM" id="Phobius"/>
    </source>
</evidence>
<evidence type="ECO:0000256" key="1">
    <source>
        <dbReference type="ARBA" id="ARBA00004370"/>
    </source>
</evidence>
<feature type="domain" description="TMEM205-like" evidence="6">
    <location>
        <begin position="9"/>
        <end position="118"/>
    </location>
</feature>
<dbReference type="GO" id="GO:0016020">
    <property type="term" value="C:membrane"/>
    <property type="evidence" value="ECO:0007669"/>
    <property type="project" value="UniProtKB-SubCell"/>
</dbReference>
<dbReference type="Proteomes" id="UP000293912">
    <property type="component" value="Chromosome"/>
</dbReference>
<feature type="transmembrane region" description="Helical" evidence="5">
    <location>
        <begin position="42"/>
        <end position="65"/>
    </location>
</feature>
<dbReference type="KEGG" id="hpse:HPF_10480"/>
<gene>
    <name evidence="7" type="ORF">HPF_10480</name>
</gene>
<proteinExistence type="predicted"/>
<dbReference type="EMBL" id="CP037867">
    <property type="protein sequence ID" value="QBM28112.1"/>
    <property type="molecule type" value="Genomic_DNA"/>
</dbReference>
<organism evidence="7 8">
    <name type="scientific">Hydrogenophaga pseudoflava</name>
    <name type="common">Pseudomonas carboxydoflava</name>
    <dbReference type="NCBI Taxonomy" id="47421"/>
    <lineage>
        <taxon>Bacteria</taxon>
        <taxon>Pseudomonadati</taxon>
        <taxon>Pseudomonadota</taxon>
        <taxon>Betaproteobacteria</taxon>
        <taxon>Burkholderiales</taxon>
        <taxon>Comamonadaceae</taxon>
        <taxon>Hydrogenophaga</taxon>
    </lineage>
</organism>
<reference evidence="7 8" key="1">
    <citation type="submission" date="2019-03" db="EMBL/GenBank/DDBJ databases">
        <authorList>
            <person name="Sebastian G."/>
            <person name="Baumann P."/>
            <person name="Ruckert C."/>
            <person name="Kalinowski J."/>
            <person name="Nebel B."/>
            <person name="Takors R."/>
            <person name="Blombach B."/>
        </authorList>
    </citation>
    <scope>NUCLEOTIDE SEQUENCE [LARGE SCALE GENOMIC DNA]</scope>
    <source>
        <strain evidence="7 8">DSM 1084</strain>
    </source>
</reference>
<sequence length="157" mass="16698">MPLQRLSILLAALWWGGITGLSFVAVPTLFAKLGSPAVAGPVAAQLFSFQCWIGLVLGTPLMLVLRRQRAWLTADTSSQALPDLRAALISMALVALAVLLAMTQEFGVVRKIVTARATGGDLRLWHSLGSVLVLGQWLCSGAVLWRLAAPRRSASPA</sequence>
<feature type="transmembrane region" description="Helical" evidence="5">
    <location>
        <begin position="86"/>
        <end position="104"/>
    </location>
</feature>
<dbReference type="RefSeq" id="WP_133156557.1">
    <property type="nucleotide sequence ID" value="NZ_CP037867.1"/>
</dbReference>
<evidence type="ECO:0000256" key="3">
    <source>
        <dbReference type="ARBA" id="ARBA00022989"/>
    </source>
</evidence>
<keyword evidence="4 5" id="KW-0472">Membrane</keyword>
<accession>A0A4P6WVZ8</accession>
<keyword evidence="3 5" id="KW-1133">Transmembrane helix</keyword>
<dbReference type="InterPro" id="IPR025423">
    <property type="entry name" value="TMEM205-like"/>
</dbReference>
<feature type="transmembrane region" description="Helical" evidence="5">
    <location>
        <begin position="124"/>
        <end position="145"/>
    </location>
</feature>
<name>A0A4P6WVZ8_HYDPS</name>